<comment type="similarity">
    <text evidence="2">Belongs to the glycosyl hydrolase 3 family.</text>
</comment>
<dbReference type="EC" id="3.2.1.52" evidence="3"/>
<dbReference type="InterPro" id="IPR001764">
    <property type="entry name" value="Glyco_hydro_3_N"/>
</dbReference>
<dbReference type="PANTHER" id="PTHR30480">
    <property type="entry name" value="BETA-HEXOSAMINIDASE-RELATED"/>
    <property type="match status" value="1"/>
</dbReference>
<gene>
    <name evidence="7" type="ORF">GCM10022210_48810</name>
</gene>
<protein>
    <recommendedName>
        <fullName evidence="3">beta-N-acetylhexosaminidase</fullName>
        <ecNumber evidence="3">3.2.1.52</ecNumber>
    </recommendedName>
</protein>
<dbReference type="EMBL" id="BAAAZC010000031">
    <property type="protein sequence ID" value="GAA3989707.1"/>
    <property type="molecule type" value="Genomic_DNA"/>
</dbReference>
<organism evidence="7 8">
    <name type="scientific">Mucilaginibacter dorajii</name>
    <dbReference type="NCBI Taxonomy" id="692994"/>
    <lineage>
        <taxon>Bacteria</taxon>
        <taxon>Pseudomonadati</taxon>
        <taxon>Bacteroidota</taxon>
        <taxon>Sphingobacteriia</taxon>
        <taxon>Sphingobacteriales</taxon>
        <taxon>Sphingobacteriaceae</taxon>
        <taxon>Mucilaginibacter</taxon>
    </lineage>
</organism>
<evidence type="ECO:0000259" key="6">
    <source>
        <dbReference type="Pfam" id="PF00933"/>
    </source>
</evidence>
<dbReference type="PANTHER" id="PTHR30480:SF13">
    <property type="entry name" value="BETA-HEXOSAMINIDASE"/>
    <property type="match status" value="1"/>
</dbReference>
<dbReference type="InterPro" id="IPR019800">
    <property type="entry name" value="Glyco_hydro_3_AS"/>
</dbReference>
<dbReference type="SUPFAM" id="SSF52279">
    <property type="entry name" value="Beta-D-glucan exohydrolase, C-terminal domain"/>
    <property type="match status" value="1"/>
</dbReference>
<dbReference type="InterPro" id="IPR036881">
    <property type="entry name" value="Glyco_hydro_3_C_sf"/>
</dbReference>
<dbReference type="InterPro" id="IPR017853">
    <property type="entry name" value="GH"/>
</dbReference>
<dbReference type="PROSITE" id="PS00775">
    <property type="entry name" value="GLYCOSYL_HYDROL_F3"/>
    <property type="match status" value="1"/>
</dbReference>
<keyword evidence="8" id="KW-1185">Reference proteome</keyword>
<accession>A0ABP7QXY2</accession>
<dbReference type="Proteomes" id="UP001500742">
    <property type="component" value="Unassembled WGS sequence"/>
</dbReference>
<dbReference type="Gene3D" id="3.40.50.1700">
    <property type="entry name" value="Glycoside hydrolase family 3 C-terminal domain"/>
    <property type="match status" value="1"/>
</dbReference>
<dbReference type="InterPro" id="IPR036962">
    <property type="entry name" value="Glyco_hydro_3_N_sf"/>
</dbReference>
<proteinExistence type="inferred from homology"/>
<keyword evidence="5" id="KW-0326">Glycosidase</keyword>
<evidence type="ECO:0000256" key="3">
    <source>
        <dbReference type="ARBA" id="ARBA00012663"/>
    </source>
</evidence>
<evidence type="ECO:0000313" key="8">
    <source>
        <dbReference type="Proteomes" id="UP001500742"/>
    </source>
</evidence>
<dbReference type="PRINTS" id="PR00133">
    <property type="entry name" value="GLHYDRLASE3"/>
</dbReference>
<name>A0ABP7QXY2_9SPHI</name>
<reference evidence="8" key="1">
    <citation type="journal article" date="2019" name="Int. J. Syst. Evol. Microbiol.">
        <title>The Global Catalogue of Microorganisms (GCM) 10K type strain sequencing project: providing services to taxonomists for standard genome sequencing and annotation.</title>
        <authorList>
            <consortium name="The Broad Institute Genomics Platform"/>
            <consortium name="The Broad Institute Genome Sequencing Center for Infectious Disease"/>
            <person name="Wu L."/>
            <person name="Ma J."/>
        </authorList>
    </citation>
    <scope>NUCLEOTIDE SEQUENCE [LARGE SCALE GENOMIC DNA]</scope>
    <source>
        <strain evidence="8">JCM 16601</strain>
    </source>
</reference>
<evidence type="ECO:0000256" key="1">
    <source>
        <dbReference type="ARBA" id="ARBA00001231"/>
    </source>
</evidence>
<dbReference type="Gene3D" id="3.20.20.300">
    <property type="entry name" value="Glycoside hydrolase, family 3, N-terminal domain"/>
    <property type="match status" value="1"/>
</dbReference>
<keyword evidence="4" id="KW-0378">Hydrolase</keyword>
<dbReference type="InterPro" id="IPR050226">
    <property type="entry name" value="NagZ_Beta-hexosaminidase"/>
</dbReference>
<dbReference type="Pfam" id="PF00933">
    <property type="entry name" value="Glyco_hydro_3"/>
    <property type="match status" value="1"/>
</dbReference>
<comment type="caution">
    <text evidence="7">The sequence shown here is derived from an EMBL/GenBank/DDBJ whole genome shotgun (WGS) entry which is preliminary data.</text>
</comment>
<evidence type="ECO:0000313" key="7">
    <source>
        <dbReference type="EMBL" id="GAA3989707.1"/>
    </source>
</evidence>
<evidence type="ECO:0000256" key="4">
    <source>
        <dbReference type="ARBA" id="ARBA00022801"/>
    </source>
</evidence>
<evidence type="ECO:0000256" key="2">
    <source>
        <dbReference type="ARBA" id="ARBA00005336"/>
    </source>
</evidence>
<dbReference type="SUPFAM" id="SSF51445">
    <property type="entry name" value="(Trans)glycosidases"/>
    <property type="match status" value="1"/>
</dbReference>
<comment type="catalytic activity">
    <reaction evidence="1">
        <text>Hydrolysis of terminal non-reducing N-acetyl-D-hexosamine residues in N-acetyl-beta-D-hexosaminides.</text>
        <dbReference type="EC" id="3.2.1.52"/>
    </reaction>
</comment>
<feature type="domain" description="Glycoside hydrolase family 3 N-terminal" evidence="6">
    <location>
        <begin position="5"/>
        <end position="320"/>
    </location>
</feature>
<evidence type="ECO:0000256" key="5">
    <source>
        <dbReference type="ARBA" id="ARBA00023295"/>
    </source>
</evidence>
<sequence length="528" mass="58426">MTKMTIKEKIGQVFMIRVYTDRDSVYQDSVTKIITDENIGGIVYFHGSPTKQALLTNQLQRASKTPLLVAMDGEWGLGMRLDSVNPYPFQLTLGAIQDNRLIYAMGKAVAVDFLRTGMQMNFAPDIDINNNPNNPVINYRSFGDNRRNVTLKGIAYMKGMQDAGLLTTIKHFPGHGDTDVDSHLNLPSLNFDKARLDSLEEFPFKKAIKAGAGGVLIAHLNVPALDTTTNLPSTLSRPIITSLLKEQLGFKGLIVSDAMNMKGVVKFFPDGEADLKAFIAGNDILELSENSNRAANMILAAIQQGKIPQTELDSKVRKILMAKYFTGLDHLTAVQIANLTADLNNSYNQRLKQILSDKSLTVLKGKAVLKSLNPDLKTLIIHIGTKAATVFDHDLRACFHNCSSIYLDNTSTETEIDMLLKNLRNFRQVIAGIYDPRARPKSTLELNLSLYNLISKLAYGNKTIINVFANPYTLATFKDIEKSKALLACYQMSNETQHAAARVLEGKLKASGRLPIKINSYFPYGSGQ</sequence>